<reference evidence="2" key="1">
    <citation type="journal article" date="2020" name="bioRxiv">
        <title>Comparative genomics of Chlamydomonas.</title>
        <authorList>
            <person name="Craig R.J."/>
            <person name="Hasan A.R."/>
            <person name="Ness R.W."/>
            <person name="Keightley P.D."/>
        </authorList>
    </citation>
    <scope>NUCLEOTIDE SEQUENCE</scope>
    <source>
        <strain evidence="2">CCAP 11/173</strain>
    </source>
</reference>
<keyword evidence="3" id="KW-1185">Reference proteome</keyword>
<protein>
    <submittedName>
        <fullName evidence="2">Uncharacterized protein</fullName>
    </submittedName>
</protein>
<gene>
    <name evidence="2" type="ORF">HYH02_000959</name>
</gene>
<keyword evidence="1" id="KW-0472">Membrane</keyword>
<organism evidence="2 3">
    <name type="scientific">Chlamydomonas schloesseri</name>
    <dbReference type="NCBI Taxonomy" id="2026947"/>
    <lineage>
        <taxon>Eukaryota</taxon>
        <taxon>Viridiplantae</taxon>
        <taxon>Chlorophyta</taxon>
        <taxon>core chlorophytes</taxon>
        <taxon>Chlorophyceae</taxon>
        <taxon>CS clade</taxon>
        <taxon>Chlamydomonadales</taxon>
        <taxon>Chlamydomonadaceae</taxon>
        <taxon>Chlamydomonas</taxon>
    </lineage>
</organism>
<comment type="caution">
    <text evidence="2">The sequence shown here is derived from an EMBL/GenBank/DDBJ whole genome shotgun (WGS) entry which is preliminary data.</text>
</comment>
<proteinExistence type="predicted"/>
<feature type="transmembrane region" description="Helical" evidence="1">
    <location>
        <begin position="146"/>
        <end position="172"/>
    </location>
</feature>
<evidence type="ECO:0000256" key="1">
    <source>
        <dbReference type="SAM" id="Phobius"/>
    </source>
</evidence>
<name>A0A835WWM7_9CHLO</name>
<evidence type="ECO:0000313" key="2">
    <source>
        <dbReference type="EMBL" id="KAG2455140.1"/>
    </source>
</evidence>
<evidence type="ECO:0000313" key="3">
    <source>
        <dbReference type="Proteomes" id="UP000613740"/>
    </source>
</evidence>
<feature type="transmembrane region" description="Helical" evidence="1">
    <location>
        <begin position="12"/>
        <end position="34"/>
    </location>
</feature>
<dbReference type="Proteomes" id="UP000613740">
    <property type="component" value="Unassembled WGS sequence"/>
</dbReference>
<keyword evidence="1" id="KW-1133">Transmembrane helix</keyword>
<feature type="transmembrane region" description="Helical" evidence="1">
    <location>
        <begin position="82"/>
        <end position="105"/>
    </location>
</feature>
<sequence>MSSGVNKMLYAGLVVSQLLTLAAYVVVTAGAALLQKKANTLTLFDTPEGVAKYTNIYMETFQSTQYIIPYPKRPQYQFQYQWWIIEFELFVFLLTATCTVFPSIIKRVRPVALTFIAAALVLVMDNINAIFFLLRDDTAKAVFDDYRIATAQAGLIMVGVANGLTIIFLGSYDPEEAHEMPNVRVSTNGETKV</sequence>
<dbReference type="OrthoDB" id="531542at2759"/>
<accession>A0A835WWM7</accession>
<feature type="transmembrane region" description="Helical" evidence="1">
    <location>
        <begin position="111"/>
        <end position="134"/>
    </location>
</feature>
<dbReference type="AlphaFoldDB" id="A0A835WWM7"/>
<keyword evidence="1" id="KW-0812">Transmembrane</keyword>
<dbReference type="EMBL" id="JAEHOD010000001">
    <property type="protein sequence ID" value="KAG2455140.1"/>
    <property type="molecule type" value="Genomic_DNA"/>
</dbReference>